<evidence type="ECO:0000256" key="1">
    <source>
        <dbReference type="SAM" id="MobiDB-lite"/>
    </source>
</evidence>
<dbReference type="AlphaFoldDB" id="A0AAE4MCK2"/>
<dbReference type="InterPro" id="IPR013229">
    <property type="entry name" value="PEGA"/>
</dbReference>
<dbReference type="Pfam" id="PF08308">
    <property type="entry name" value="PEGA"/>
    <property type="match status" value="1"/>
</dbReference>
<keyword evidence="2" id="KW-0472">Membrane</keyword>
<accession>A0AAE4MCK2</accession>
<proteinExistence type="predicted"/>
<keyword evidence="2" id="KW-0812">Transmembrane</keyword>
<sequence length="317" mass="33787">MKQKNIFSKNCVIGMKYTKILIVLLAAVLFAACLCAPAAAWHSNTDAKVSPTGVLMPGDSVTADVTITYLRGTTVYRLPLSTSLSNQQWTGKLTRDDGTLITEFPAGKRFIDGYSITKLPYEAILTVHLEGTVPEGTVGQELTIMKVEEITSGSIVVSTYEKKAVIGSSSATATPTATSTASVTPTATQTTTTTATPTATATPKPTPSTATVIISSNPSGSDIFIDNNYKGFTPTTQTDVNPGMHTILLKKEGYLDDAQTMRFDAGVTYDMSFTLAPEAKASEVVIDLIKEHPTASLVVVLIFVVGVLILILLVRRR</sequence>
<feature type="region of interest" description="Disordered" evidence="1">
    <location>
        <begin position="171"/>
        <end position="209"/>
    </location>
</feature>
<reference evidence="4" key="1">
    <citation type="submission" date="2023-06" db="EMBL/GenBank/DDBJ databases">
        <title>Genome sequence of Methancorpusculaceae sp. Ag1.</title>
        <authorList>
            <person name="Protasov E."/>
            <person name="Platt K."/>
            <person name="Poehlein A."/>
            <person name="Daniel R."/>
            <person name="Brune A."/>
        </authorList>
    </citation>
    <scope>NUCLEOTIDE SEQUENCE</scope>
    <source>
        <strain evidence="4">Ag1</strain>
    </source>
</reference>
<comment type="caution">
    <text evidence="4">The sequence shown here is derived from an EMBL/GenBank/DDBJ whole genome shotgun (WGS) entry which is preliminary data.</text>
</comment>
<evidence type="ECO:0000259" key="3">
    <source>
        <dbReference type="Pfam" id="PF08308"/>
    </source>
</evidence>
<name>A0AAE4MCK2_9EURY</name>
<gene>
    <name evidence="4" type="ORF">McpAg1_09540</name>
</gene>
<keyword evidence="2" id="KW-1133">Transmembrane helix</keyword>
<dbReference type="PANTHER" id="PTHR36194:SF1">
    <property type="entry name" value="S-LAYER-LIKE PROTEIN"/>
    <property type="match status" value="1"/>
</dbReference>
<feature type="domain" description="PEGA" evidence="3">
    <location>
        <begin position="210"/>
        <end position="277"/>
    </location>
</feature>
<organism evidence="4 5">
    <name type="scientific">Methanorbis furvi</name>
    <dbReference type="NCBI Taxonomy" id="3028299"/>
    <lineage>
        <taxon>Archaea</taxon>
        <taxon>Methanobacteriati</taxon>
        <taxon>Methanobacteriota</taxon>
        <taxon>Stenosarchaea group</taxon>
        <taxon>Methanomicrobia</taxon>
        <taxon>Methanomicrobiales</taxon>
        <taxon>Methanocorpusculaceae</taxon>
        <taxon>Methanorbis</taxon>
    </lineage>
</organism>
<dbReference type="EMBL" id="JAWDKA010000004">
    <property type="protein sequence ID" value="MDV0441744.1"/>
    <property type="molecule type" value="Genomic_DNA"/>
</dbReference>
<keyword evidence="5" id="KW-1185">Reference proteome</keyword>
<dbReference type="PROSITE" id="PS51257">
    <property type="entry name" value="PROKAR_LIPOPROTEIN"/>
    <property type="match status" value="1"/>
</dbReference>
<evidence type="ECO:0000313" key="5">
    <source>
        <dbReference type="Proteomes" id="UP001273136"/>
    </source>
</evidence>
<dbReference type="PANTHER" id="PTHR36194">
    <property type="entry name" value="S-LAYER-LIKE PROTEIN"/>
    <property type="match status" value="1"/>
</dbReference>
<dbReference type="Proteomes" id="UP001273136">
    <property type="component" value="Unassembled WGS sequence"/>
</dbReference>
<protein>
    <recommendedName>
        <fullName evidence="3">PEGA domain-containing protein</fullName>
    </recommendedName>
</protein>
<evidence type="ECO:0000256" key="2">
    <source>
        <dbReference type="SAM" id="Phobius"/>
    </source>
</evidence>
<feature type="transmembrane region" description="Helical" evidence="2">
    <location>
        <begin position="295"/>
        <end position="314"/>
    </location>
</feature>
<evidence type="ECO:0000313" key="4">
    <source>
        <dbReference type="EMBL" id="MDV0441744.1"/>
    </source>
</evidence>